<dbReference type="STRING" id="1802115.A2756_01430"/>
<reference evidence="1 2" key="1">
    <citation type="journal article" date="2016" name="Nat. Commun.">
        <title>Thousands of microbial genomes shed light on interconnected biogeochemical processes in an aquifer system.</title>
        <authorList>
            <person name="Anantharaman K."/>
            <person name="Brown C.T."/>
            <person name="Hug L.A."/>
            <person name="Sharon I."/>
            <person name="Castelle C.J."/>
            <person name="Probst A.J."/>
            <person name="Thomas B.C."/>
            <person name="Singh A."/>
            <person name="Wilkins M.J."/>
            <person name="Karaoz U."/>
            <person name="Brodie E.L."/>
            <person name="Williams K.H."/>
            <person name="Hubbard S.S."/>
            <person name="Banfield J.F."/>
        </authorList>
    </citation>
    <scope>NUCLEOTIDE SEQUENCE [LARGE SCALE GENOMIC DNA]</scope>
</reference>
<dbReference type="AlphaFoldDB" id="A0A1G2G4W3"/>
<gene>
    <name evidence="1" type="ORF">A2756_01430</name>
</gene>
<sequence>MLHKKIVDRGNRLPYRLLIISTTKNGNEHSPRTVSHVIGSENIAIHGREGEGIITIHGRQKIKELRDALTEICAFMEIR</sequence>
<dbReference type="EMBL" id="MHNL01000007">
    <property type="protein sequence ID" value="OGZ45264.1"/>
    <property type="molecule type" value="Genomic_DNA"/>
</dbReference>
<protein>
    <submittedName>
        <fullName evidence="1">Uncharacterized protein</fullName>
    </submittedName>
</protein>
<name>A0A1G2G4W3_9BACT</name>
<accession>A0A1G2G4W3</accession>
<evidence type="ECO:0000313" key="1">
    <source>
        <dbReference type="EMBL" id="OGZ45264.1"/>
    </source>
</evidence>
<organism evidence="1 2">
    <name type="scientific">Candidatus Ryanbacteria bacterium RIFCSPHIGHO2_01_FULL_48_27</name>
    <dbReference type="NCBI Taxonomy" id="1802115"/>
    <lineage>
        <taxon>Bacteria</taxon>
        <taxon>Candidatus Ryaniibacteriota</taxon>
    </lineage>
</organism>
<proteinExistence type="predicted"/>
<dbReference type="Proteomes" id="UP000177785">
    <property type="component" value="Unassembled WGS sequence"/>
</dbReference>
<evidence type="ECO:0000313" key="2">
    <source>
        <dbReference type="Proteomes" id="UP000177785"/>
    </source>
</evidence>
<comment type="caution">
    <text evidence="1">The sequence shown here is derived from an EMBL/GenBank/DDBJ whole genome shotgun (WGS) entry which is preliminary data.</text>
</comment>